<proteinExistence type="predicted"/>
<gene>
    <name evidence="2" type="ORF">L9F63_004624</name>
</gene>
<keyword evidence="1" id="KW-0812">Transmembrane</keyword>
<dbReference type="EMBL" id="JASPKZ010008379">
    <property type="protein sequence ID" value="KAJ9579698.1"/>
    <property type="molecule type" value="Genomic_DNA"/>
</dbReference>
<sequence>SFIKYISRRLLKLPAIPFARVEATFSKTSISYLSSSSLQESNWWKILFLIASVTLLYLFFTYLFTTYNNLFDLMAVEKVTDEALLINILNI</sequence>
<evidence type="ECO:0000313" key="2">
    <source>
        <dbReference type="EMBL" id="KAJ9579698.1"/>
    </source>
</evidence>
<evidence type="ECO:0000313" key="3">
    <source>
        <dbReference type="Proteomes" id="UP001233999"/>
    </source>
</evidence>
<dbReference type="Proteomes" id="UP001233999">
    <property type="component" value="Unassembled WGS sequence"/>
</dbReference>
<keyword evidence="1" id="KW-0472">Membrane</keyword>
<protein>
    <submittedName>
        <fullName evidence="2">Uncharacterized protein</fullName>
    </submittedName>
</protein>
<reference evidence="2" key="1">
    <citation type="journal article" date="2023" name="IScience">
        <title>Live-bearing cockroach genome reveals convergent evolutionary mechanisms linked to viviparity in insects and beyond.</title>
        <authorList>
            <person name="Fouks B."/>
            <person name="Harrison M.C."/>
            <person name="Mikhailova A.A."/>
            <person name="Marchal E."/>
            <person name="English S."/>
            <person name="Carruthers M."/>
            <person name="Jennings E.C."/>
            <person name="Chiamaka E.L."/>
            <person name="Frigard R.A."/>
            <person name="Pippel M."/>
            <person name="Attardo G.M."/>
            <person name="Benoit J.B."/>
            <person name="Bornberg-Bauer E."/>
            <person name="Tobe S.S."/>
        </authorList>
    </citation>
    <scope>NUCLEOTIDE SEQUENCE</scope>
    <source>
        <strain evidence="2">Stay&amp;Tobe</strain>
    </source>
</reference>
<keyword evidence="1" id="KW-1133">Transmembrane helix</keyword>
<evidence type="ECO:0000256" key="1">
    <source>
        <dbReference type="SAM" id="Phobius"/>
    </source>
</evidence>
<feature type="non-terminal residue" evidence="2">
    <location>
        <position position="1"/>
    </location>
</feature>
<comment type="caution">
    <text evidence="2">The sequence shown here is derived from an EMBL/GenBank/DDBJ whole genome shotgun (WGS) entry which is preliminary data.</text>
</comment>
<reference evidence="2" key="2">
    <citation type="submission" date="2023-05" db="EMBL/GenBank/DDBJ databases">
        <authorList>
            <person name="Fouks B."/>
        </authorList>
    </citation>
    <scope>NUCLEOTIDE SEQUENCE</scope>
    <source>
        <strain evidence="2">Stay&amp;Tobe</strain>
        <tissue evidence="2">Testes</tissue>
    </source>
</reference>
<dbReference type="AlphaFoldDB" id="A0AAD7ZGT7"/>
<organism evidence="2 3">
    <name type="scientific">Diploptera punctata</name>
    <name type="common">Pacific beetle cockroach</name>
    <dbReference type="NCBI Taxonomy" id="6984"/>
    <lineage>
        <taxon>Eukaryota</taxon>
        <taxon>Metazoa</taxon>
        <taxon>Ecdysozoa</taxon>
        <taxon>Arthropoda</taxon>
        <taxon>Hexapoda</taxon>
        <taxon>Insecta</taxon>
        <taxon>Pterygota</taxon>
        <taxon>Neoptera</taxon>
        <taxon>Polyneoptera</taxon>
        <taxon>Dictyoptera</taxon>
        <taxon>Blattodea</taxon>
        <taxon>Blaberoidea</taxon>
        <taxon>Blaberidae</taxon>
        <taxon>Diplopterinae</taxon>
        <taxon>Diploptera</taxon>
    </lineage>
</organism>
<accession>A0AAD7ZGT7</accession>
<keyword evidence="3" id="KW-1185">Reference proteome</keyword>
<feature type="transmembrane region" description="Helical" evidence="1">
    <location>
        <begin position="43"/>
        <end position="64"/>
    </location>
</feature>
<feature type="non-terminal residue" evidence="2">
    <location>
        <position position="91"/>
    </location>
</feature>
<name>A0AAD7ZGT7_DIPPU</name>